<evidence type="ECO:0000259" key="2">
    <source>
        <dbReference type="PROSITE" id="PS50072"/>
    </source>
</evidence>
<evidence type="ECO:0000313" key="3">
    <source>
        <dbReference type="EMBL" id="KAK7194947.1"/>
    </source>
</evidence>
<feature type="domain" description="PPIase cyclophilin-type" evidence="2">
    <location>
        <begin position="80"/>
        <end position="243"/>
    </location>
</feature>
<dbReference type="SUPFAM" id="SSF50891">
    <property type="entry name" value="Cyclophilin-like"/>
    <property type="match status" value="1"/>
</dbReference>
<dbReference type="PROSITE" id="PS50072">
    <property type="entry name" value="CSA_PPIASE_2"/>
    <property type="match status" value="1"/>
</dbReference>
<dbReference type="InterPro" id="IPR002130">
    <property type="entry name" value="Cyclophilin-type_PPIase_dom"/>
</dbReference>
<dbReference type="Proteomes" id="UP001430356">
    <property type="component" value="Unassembled WGS sequence"/>
</dbReference>
<proteinExistence type="predicted"/>
<protein>
    <submittedName>
        <fullName evidence="3">Cyclophilin 13</fullName>
    </submittedName>
</protein>
<sequence>MHALSTRHLGGTHTPGSTLSGTRYVSHTSPAPRTSCWMELAVFTHFPIVPSLAGTRVQSRHDLLASTAGAGAPEQASLVLQIELFDDECPQLCSNFRCLCAGQSSTRQGQVYCHQGLTPSYCGTYFHKIIPGYCVQGGDITMRVAPGGTNAYSSAGRTWLPDESKKRRHNERGLVSMANNGPNSNGSQFFITTSATQERAFNGRHCCIGRVVHGLDAFLTLVAPFGNVEGHPSKYAVVVDCGLGEAPTALNDTAPQSVPMTTAPETPRTPTAPPQPLPLHEHHLSHPQRAAESTAAVAAVTPSATAAAAAAAAEAANPATPSQPLKSSLKRKPIAPSEATEAPAKHVTYQL</sequence>
<keyword evidence="4" id="KW-1185">Reference proteome</keyword>
<feature type="region of interest" description="Disordered" evidence="1">
    <location>
        <begin position="1"/>
        <end position="24"/>
    </location>
</feature>
<dbReference type="PANTHER" id="PTHR11071:SF527">
    <property type="entry name" value="PEPTIDYL-PROLYL CIS-TRANS ISOMERASE"/>
    <property type="match status" value="1"/>
</dbReference>
<evidence type="ECO:0000256" key="1">
    <source>
        <dbReference type="SAM" id="MobiDB-lite"/>
    </source>
</evidence>
<evidence type="ECO:0000313" key="4">
    <source>
        <dbReference type="Proteomes" id="UP001430356"/>
    </source>
</evidence>
<dbReference type="FunFam" id="2.40.100.10:FF:000071">
    <property type="entry name" value="Putative cyclophilin 13"/>
    <property type="match status" value="1"/>
</dbReference>
<dbReference type="PANTHER" id="PTHR11071">
    <property type="entry name" value="PEPTIDYL-PROLYL CIS-TRANS ISOMERASE"/>
    <property type="match status" value="1"/>
</dbReference>
<accession>A0AAW0ENA0</accession>
<comment type="caution">
    <text evidence="3">The sequence shown here is derived from an EMBL/GenBank/DDBJ whole genome shotgun (WGS) entry which is preliminary data.</text>
</comment>
<dbReference type="InterPro" id="IPR029000">
    <property type="entry name" value="Cyclophilin-like_dom_sf"/>
</dbReference>
<dbReference type="AlphaFoldDB" id="A0AAW0ENA0"/>
<name>A0AAW0ENA0_9TRYP</name>
<reference evidence="3 4" key="1">
    <citation type="journal article" date="2021" name="MBio">
        <title>A New Model Trypanosomatid, Novymonas esmeraldas: Genomic Perception of Its 'Candidatus Pandoraea novymonadis' Endosymbiont.</title>
        <authorList>
            <person name="Zakharova A."/>
            <person name="Saura A."/>
            <person name="Butenko A."/>
            <person name="Podesvova L."/>
            <person name="Warmusova S."/>
            <person name="Kostygov A.Y."/>
            <person name="Nenarokova A."/>
            <person name="Lukes J."/>
            <person name="Opperdoes F.R."/>
            <person name="Yurchenko V."/>
        </authorList>
    </citation>
    <scope>NUCLEOTIDE SEQUENCE [LARGE SCALE GENOMIC DNA]</scope>
    <source>
        <strain evidence="3 4">E262AT.01</strain>
    </source>
</reference>
<dbReference type="GO" id="GO:0016018">
    <property type="term" value="F:cyclosporin A binding"/>
    <property type="evidence" value="ECO:0007669"/>
    <property type="project" value="TreeGrafter"/>
</dbReference>
<dbReference type="Pfam" id="PF00160">
    <property type="entry name" value="Pro_isomerase"/>
    <property type="match status" value="1"/>
</dbReference>
<dbReference type="GO" id="GO:0097014">
    <property type="term" value="C:ciliary plasm"/>
    <property type="evidence" value="ECO:0007669"/>
    <property type="project" value="TreeGrafter"/>
</dbReference>
<organism evidence="3 4">
    <name type="scientific">Novymonas esmeraldas</name>
    <dbReference type="NCBI Taxonomy" id="1808958"/>
    <lineage>
        <taxon>Eukaryota</taxon>
        <taxon>Discoba</taxon>
        <taxon>Euglenozoa</taxon>
        <taxon>Kinetoplastea</taxon>
        <taxon>Metakinetoplastina</taxon>
        <taxon>Trypanosomatida</taxon>
        <taxon>Trypanosomatidae</taxon>
        <taxon>Novymonas</taxon>
    </lineage>
</organism>
<feature type="compositionally biased region" description="Low complexity" evidence="1">
    <location>
        <begin position="259"/>
        <end position="269"/>
    </location>
</feature>
<feature type="compositionally biased region" description="Low complexity" evidence="1">
    <location>
        <begin position="290"/>
        <end position="320"/>
    </location>
</feature>
<dbReference type="EMBL" id="JAECZO010000045">
    <property type="protein sequence ID" value="KAK7194947.1"/>
    <property type="molecule type" value="Genomic_DNA"/>
</dbReference>
<dbReference type="GO" id="GO:0006457">
    <property type="term" value="P:protein folding"/>
    <property type="evidence" value="ECO:0007669"/>
    <property type="project" value="TreeGrafter"/>
</dbReference>
<dbReference type="GO" id="GO:0003755">
    <property type="term" value="F:peptidyl-prolyl cis-trans isomerase activity"/>
    <property type="evidence" value="ECO:0007669"/>
    <property type="project" value="InterPro"/>
</dbReference>
<feature type="compositionally biased region" description="Polar residues" evidence="1">
    <location>
        <begin position="14"/>
        <end position="24"/>
    </location>
</feature>
<gene>
    <name evidence="3" type="ORF">NESM_000417200</name>
</gene>
<feature type="region of interest" description="Disordered" evidence="1">
    <location>
        <begin position="248"/>
        <end position="351"/>
    </location>
</feature>
<dbReference type="Gene3D" id="2.40.100.10">
    <property type="entry name" value="Cyclophilin-like"/>
    <property type="match status" value="1"/>
</dbReference>
<dbReference type="PRINTS" id="PR00153">
    <property type="entry name" value="CSAPPISMRASE"/>
</dbReference>
<dbReference type="GO" id="GO:0005634">
    <property type="term" value="C:nucleus"/>
    <property type="evidence" value="ECO:0007669"/>
    <property type="project" value="TreeGrafter"/>
</dbReference>